<dbReference type="OrthoDB" id="5959761at2759"/>
<feature type="signal peptide" evidence="1">
    <location>
        <begin position="1"/>
        <end position="16"/>
    </location>
</feature>
<dbReference type="CDD" id="cd23669">
    <property type="entry name" value="GH55_SacteLam55A-like"/>
    <property type="match status" value="1"/>
</dbReference>
<gene>
    <name evidence="2" type="ORF">PECAL_1P18530</name>
</gene>
<feature type="chain" id="PRO_5035246100" evidence="1">
    <location>
        <begin position="17"/>
        <end position="632"/>
    </location>
</feature>
<keyword evidence="3" id="KW-1185">Reference proteome</keyword>
<organism evidence="2 3">
    <name type="scientific">Pelagomonas calceolata</name>
    <dbReference type="NCBI Taxonomy" id="35677"/>
    <lineage>
        <taxon>Eukaryota</taxon>
        <taxon>Sar</taxon>
        <taxon>Stramenopiles</taxon>
        <taxon>Ochrophyta</taxon>
        <taxon>Pelagophyceae</taxon>
        <taxon>Pelagomonadales</taxon>
        <taxon>Pelagomonadaceae</taxon>
        <taxon>Pelagomonas</taxon>
    </lineage>
</organism>
<evidence type="ECO:0000313" key="2">
    <source>
        <dbReference type="EMBL" id="CAH0365413.1"/>
    </source>
</evidence>
<name>A0A8J2S6A3_9STRA</name>
<evidence type="ECO:0000256" key="1">
    <source>
        <dbReference type="SAM" id="SignalP"/>
    </source>
</evidence>
<reference evidence="2" key="1">
    <citation type="submission" date="2021-11" db="EMBL/GenBank/DDBJ databases">
        <authorList>
            <consortium name="Genoscope - CEA"/>
            <person name="William W."/>
        </authorList>
    </citation>
    <scope>NUCLEOTIDE SEQUENCE</scope>
</reference>
<protein>
    <submittedName>
        <fullName evidence="2">Uncharacterized protein</fullName>
    </submittedName>
</protein>
<dbReference type="EMBL" id="CAKKNE010000001">
    <property type="protein sequence ID" value="CAH0365413.1"/>
    <property type="molecule type" value="Genomic_DNA"/>
</dbReference>
<proteinExistence type="predicted"/>
<accession>A0A8J2S6A3</accession>
<dbReference type="InterPro" id="IPR059186">
    <property type="entry name" value="SACTE_4363"/>
</dbReference>
<keyword evidence="1" id="KW-0732">Signal</keyword>
<dbReference type="AlphaFoldDB" id="A0A8J2S6A3"/>
<dbReference type="Proteomes" id="UP000789595">
    <property type="component" value="Unassembled WGS sequence"/>
</dbReference>
<evidence type="ECO:0000313" key="3">
    <source>
        <dbReference type="Proteomes" id="UP000789595"/>
    </source>
</evidence>
<comment type="caution">
    <text evidence="2">The sequence shown here is derived from an EMBL/GenBank/DDBJ whole genome shotgun (WGS) entry which is preliminary data.</text>
</comment>
<sequence>MRVHLALSILAAVAAAVTMPPPEKKQRTHTHQQPNPPVFPASVVVFAPDDANITERMAARSEVLNDRARGHFSSERLAFLFKPGRYDVEAKIGYYTSVTGLGASPYDVVFAGERGVYVDAMDPQQAGSLDTFWRSGDNFRHEASTGFRWAVSQAAPLRRIVAAGDLELFDPTAQVNYASGGYLGNSIVEGSLILGSQQQWINRNVQMNGATGGAWSNVYVGCAGAVAAPSAAGAEPRVSVVDQAPVVAAKPYIVIDEATGRYDLRVPLVAKDVVGAALDAPYRDVPFESVFVADASRHGARHINEALARGLDVVLAPGIFELESSIRMARPGAVVMGLGYATLVAPASGAPCVIANDAGGMRLASVVLQASEVPAGDSSLLRWGGDGSETDPSVLSDVFARVGGPGSLKVRASVMVHVAASHVILDNLWLWRADHAELAPGEQPRSRPVHESNCGVSSPPLLNRGLHAIDATSLLLDLRAGPGEQYHLVVPGECAVKNGLVVDGDDVTAYGLAVEHTDQDQVIWRGERGRTYFYQCELPYDVNQTLFGDKGYTGYRVDLAVKKHECWAPGVYSYFRDYPCLVQAAIVAPDTDEVTFANAFMKKLRGHDGILSVERYDVAAWRASDARFQKYY</sequence>